<dbReference type="GO" id="GO:0008199">
    <property type="term" value="F:ferric iron binding"/>
    <property type="evidence" value="ECO:0007669"/>
    <property type="project" value="InterPro"/>
</dbReference>
<proteinExistence type="predicted"/>
<keyword evidence="2" id="KW-1185">Reference proteome</keyword>
<dbReference type="OrthoDB" id="58083at2759"/>
<evidence type="ECO:0000313" key="2">
    <source>
        <dbReference type="Proteomes" id="UP000030745"/>
    </source>
</evidence>
<dbReference type="Proteomes" id="UP000030745">
    <property type="component" value="Unassembled WGS sequence"/>
</dbReference>
<protein>
    <submittedName>
        <fullName evidence="1">Uncharacterized protein</fullName>
    </submittedName>
</protein>
<dbReference type="RefSeq" id="XP_012203624.1">
    <property type="nucleotide sequence ID" value="XM_012348234.1"/>
</dbReference>
<dbReference type="GO" id="GO:0016226">
    <property type="term" value="P:iron-sulfur cluster assembly"/>
    <property type="evidence" value="ECO:0007669"/>
    <property type="project" value="InterPro"/>
</dbReference>
<sequence>MTMMMRLGFHGARGLHAKAIPSVALKQHKKTLTPDKFKSLSLAFLDKVEAAVAPLLPPVNETFVVQRTATPPKLVLQTATHEFEIAVLAKPQTIEFTSPISGLRTYIYNGKTQRWEDETDRHDVEGLLTRDLMRTCTGIPTF</sequence>
<evidence type="ECO:0000313" key="1">
    <source>
        <dbReference type="EMBL" id="KDO25590.1"/>
    </source>
</evidence>
<dbReference type="GeneID" id="24131092"/>
<organism evidence="1 2">
    <name type="scientific">Saprolegnia parasitica (strain CBS 223.65)</name>
    <dbReference type="NCBI Taxonomy" id="695850"/>
    <lineage>
        <taxon>Eukaryota</taxon>
        <taxon>Sar</taxon>
        <taxon>Stramenopiles</taxon>
        <taxon>Oomycota</taxon>
        <taxon>Saprolegniomycetes</taxon>
        <taxon>Saprolegniales</taxon>
        <taxon>Saprolegniaceae</taxon>
        <taxon>Saprolegnia</taxon>
    </lineage>
</organism>
<gene>
    <name evidence="1" type="ORF">SPRG_08889</name>
</gene>
<dbReference type="Gene3D" id="3.30.920.10">
    <property type="entry name" value="Frataxin/CyaY"/>
    <property type="match status" value="1"/>
</dbReference>
<dbReference type="OMA" id="HEFEIAV"/>
<dbReference type="InterPro" id="IPR036524">
    <property type="entry name" value="Frataxin/CyaY_sf"/>
</dbReference>
<accession>A0A067C8U5</accession>
<reference evidence="1 2" key="1">
    <citation type="journal article" date="2013" name="PLoS Genet.">
        <title>Distinctive expansion of potential virulence genes in the genome of the oomycete fish pathogen Saprolegnia parasitica.</title>
        <authorList>
            <person name="Jiang R.H."/>
            <person name="de Bruijn I."/>
            <person name="Haas B.J."/>
            <person name="Belmonte R."/>
            <person name="Lobach L."/>
            <person name="Christie J."/>
            <person name="van den Ackerveken G."/>
            <person name="Bottin A."/>
            <person name="Bulone V."/>
            <person name="Diaz-Moreno S.M."/>
            <person name="Dumas B."/>
            <person name="Fan L."/>
            <person name="Gaulin E."/>
            <person name="Govers F."/>
            <person name="Grenville-Briggs L.J."/>
            <person name="Horner N.R."/>
            <person name="Levin J.Z."/>
            <person name="Mammella M."/>
            <person name="Meijer H.J."/>
            <person name="Morris P."/>
            <person name="Nusbaum C."/>
            <person name="Oome S."/>
            <person name="Phillips A.J."/>
            <person name="van Rooyen D."/>
            <person name="Rzeszutek E."/>
            <person name="Saraiva M."/>
            <person name="Secombes C.J."/>
            <person name="Seidl M.F."/>
            <person name="Snel B."/>
            <person name="Stassen J.H."/>
            <person name="Sykes S."/>
            <person name="Tripathy S."/>
            <person name="van den Berg H."/>
            <person name="Vega-Arreguin J.C."/>
            <person name="Wawra S."/>
            <person name="Young S.K."/>
            <person name="Zeng Q."/>
            <person name="Dieguez-Uribeondo J."/>
            <person name="Russ C."/>
            <person name="Tyler B.M."/>
            <person name="van West P."/>
        </authorList>
    </citation>
    <scope>NUCLEOTIDE SEQUENCE [LARGE SCALE GENOMIC DNA]</scope>
    <source>
        <strain evidence="1 2">CBS 223.65</strain>
    </source>
</reference>
<dbReference type="EMBL" id="KK583230">
    <property type="protein sequence ID" value="KDO25590.1"/>
    <property type="molecule type" value="Genomic_DNA"/>
</dbReference>
<dbReference type="AlphaFoldDB" id="A0A067C8U5"/>
<name>A0A067C8U5_SAPPC</name>
<dbReference type="KEGG" id="spar:SPRG_08889"/>
<dbReference type="VEuPathDB" id="FungiDB:SPRG_08889"/>